<proteinExistence type="predicted"/>
<evidence type="ECO:0000313" key="1">
    <source>
        <dbReference type="EMBL" id="KFE66212.1"/>
    </source>
</evidence>
<protein>
    <recommendedName>
        <fullName evidence="3">DUF2750 domain-containing protein</fullName>
    </recommendedName>
</protein>
<dbReference type="EMBL" id="JMCB01000011">
    <property type="protein sequence ID" value="KFE66212.1"/>
    <property type="molecule type" value="Genomic_DNA"/>
</dbReference>
<name>A0A085WEU9_9BACT</name>
<dbReference type="Pfam" id="PF11042">
    <property type="entry name" value="DUF2750"/>
    <property type="match status" value="1"/>
</dbReference>
<evidence type="ECO:0000313" key="2">
    <source>
        <dbReference type="Proteomes" id="UP000028725"/>
    </source>
</evidence>
<accession>A0A085WEU9</accession>
<dbReference type="InterPro" id="IPR021284">
    <property type="entry name" value="DUF2750"/>
</dbReference>
<evidence type="ECO:0008006" key="3">
    <source>
        <dbReference type="Google" id="ProtNLM"/>
    </source>
</evidence>
<dbReference type="STRING" id="394096.DB31_1277"/>
<dbReference type="RefSeq" id="WP_044192901.1">
    <property type="nucleotide sequence ID" value="NZ_JMCB01000011.1"/>
</dbReference>
<comment type="caution">
    <text evidence="1">The sequence shown here is derived from an EMBL/GenBank/DDBJ whole genome shotgun (WGS) entry which is preliminary data.</text>
</comment>
<keyword evidence="2" id="KW-1185">Reference proteome</keyword>
<gene>
    <name evidence="1" type="ORF">DB31_1277</name>
</gene>
<dbReference type="Proteomes" id="UP000028725">
    <property type="component" value="Unassembled WGS sequence"/>
</dbReference>
<sequence>MTQEISDARLQAVLELPPERRHAWFLQRVRESGEVWGLYAEGWALAFDDEGRDVLPLWPTPAAARLCATNLWEGFEPRSIPLQQLVDELLPDLAEEGIPVGVFFTPKGQGWPVTAAELREQLLGSSASA</sequence>
<dbReference type="AlphaFoldDB" id="A0A085WEU9"/>
<organism evidence="1 2">
    <name type="scientific">Hyalangium minutum</name>
    <dbReference type="NCBI Taxonomy" id="394096"/>
    <lineage>
        <taxon>Bacteria</taxon>
        <taxon>Pseudomonadati</taxon>
        <taxon>Myxococcota</taxon>
        <taxon>Myxococcia</taxon>
        <taxon>Myxococcales</taxon>
        <taxon>Cystobacterineae</taxon>
        <taxon>Archangiaceae</taxon>
        <taxon>Hyalangium</taxon>
    </lineage>
</organism>
<reference evidence="1 2" key="1">
    <citation type="submission" date="2014-04" db="EMBL/GenBank/DDBJ databases">
        <title>Genome assembly of Hyalangium minutum DSM 14724.</title>
        <authorList>
            <person name="Sharma G."/>
            <person name="Subramanian S."/>
        </authorList>
    </citation>
    <scope>NUCLEOTIDE SEQUENCE [LARGE SCALE GENOMIC DNA]</scope>
    <source>
        <strain evidence="1 2">DSM 14724</strain>
    </source>
</reference>